<gene>
    <name evidence="2" type="ORF">LMS43_04880</name>
</gene>
<dbReference type="EMBL" id="JAJHNU010000001">
    <property type="protein sequence ID" value="MDN4120619.1"/>
    <property type="molecule type" value="Genomic_DNA"/>
</dbReference>
<feature type="domain" description="Phasin" evidence="1">
    <location>
        <begin position="10"/>
        <end position="105"/>
    </location>
</feature>
<dbReference type="Proteomes" id="UP001168613">
    <property type="component" value="Unassembled WGS sequence"/>
</dbReference>
<dbReference type="NCBIfam" id="TIGR01841">
    <property type="entry name" value="phasin"/>
    <property type="match status" value="1"/>
</dbReference>
<organism evidence="2 3">
    <name type="scientific">Alcaligenes endophyticus</name>
    <dbReference type="NCBI Taxonomy" id="1929088"/>
    <lineage>
        <taxon>Bacteria</taxon>
        <taxon>Pseudomonadati</taxon>
        <taxon>Pseudomonadota</taxon>
        <taxon>Betaproteobacteria</taxon>
        <taxon>Burkholderiales</taxon>
        <taxon>Alcaligenaceae</taxon>
        <taxon>Alcaligenes</taxon>
    </lineage>
</organism>
<keyword evidence="3" id="KW-1185">Reference proteome</keyword>
<evidence type="ECO:0000313" key="2">
    <source>
        <dbReference type="EMBL" id="MDN4120619.1"/>
    </source>
</evidence>
<dbReference type="Pfam" id="PF09361">
    <property type="entry name" value="Phasin_2"/>
    <property type="match status" value="1"/>
</dbReference>
<reference evidence="2" key="1">
    <citation type="submission" date="2021-11" db="EMBL/GenBank/DDBJ databases">
        <title>Draft genome sequence of Alcaligenes endophyticus type strain CCUG 75668T.</title>
        <authorList>
            <person name="Salva-Serra F."/>
            <person name="Duran R.E."/>
            <person name="Seeger M."/>
            <person name="Moore E.R.B."/>
            <person name="Jaen-Luchoro D."/>
        </authorList>
    </citation>
    <scope>NUCLEOTIDE SEQUENCE</scope>
    <source>
        <strain evidence="2">CCUG 75668</strain>
    </source>
</reference>
<sequence>MSAIPQNILDNQKAALNNLLAIQGQLFQGFEKLVDLNVTTLRNSFQHAAERSQQVASVKDARDVVELSQNVVQPSAEQALQYGKNVYDIVSELHVNLSRMAESQIAQGQQQISEAIDQLAKNAPTGSESAVALLKSSFASASNAAETVVKAARQAADVAESNMQAAANAGLKAAAQATEAHNQVVEAATAPVVEAAAKVSPRRPA</sequence>
<dbReference type="InterPro" id="IPR010127">
    <property type="entry name" value="Phasin_subfam-1"/>
</dbReference>
<evidence type="ECO:0000259" key="1">
    <source>
        <dbReference type="Pfam" id="PF09361"/>
    </source>
</evidence>
<dbReference type="RefSeq" id="WP_266122077.1">
    <property type="nucleotide sequence ID" value="NZ_JAJHNU010000001.1"/>
</dbReference>
<proteinExistence type="predicted"/>
<protein>
    <submittedName>
        <fullName evidence="2">Phasin family protein</fullName>
    </submittedName>
</protein>
<dbReference type="InterPro" id="IPR018968">
    <property type="entry name" value="Phasin"/>
</dbReference>
<evidence type="ECO:0000313" key="3">
    <source>
        <dbReference type="Proteomes" id="UP001168613"/>
    </source>
</evidence>
<comment type="caution">
    <text evidence="2">The sequence shown here is derived from an EMBL/GenBank/DDBJ whole genome shotgun (WGS) entry which is preliminary data.</text>
</comment>
<accession>A0ABT8EH60</accession>
<name>A0ABT8EH60_9BURK</name>